<dbReference type="Proteomes" id="UP000251721">
    <property type="component" value="Unassembled WGS sequence"/>
</dbReference>
<reference evidence="1 2" key="1">
    <citation type="submission" date="2018-06" db="EMBL/GenBank/DDBJ databases">
        <authorList>
            <consortium name="Pathogen Informatics"/>
            <person name="Doyle S."/>
        </authorList>
    </citation>
    <scope>NUCLEOTIDE SEQUENCE [LARGE SCALE GENOMIC DNA]</scope>
    <source>
        <strain evidence="1 2">NCTC13465</strain>
    </source>
</reference>
<dbReference type="EMBL" id="UAWQ01000014">
    <property type="protein sequence ID" value="SQC43270.1"/>
    <property type="molecule type" value="Genomic_DNA"/>
</dbReference>
<dbReference type="Pfam" id="PF11903">
    <property type="entry name" value="ParD_like"/>
    <property type="match status" value="1"/>
</dbReference>
<dbReference type="AlphaFoldDB" id="A0A2X3H5U9"/>
<organism evidence="1 2">
    <name type="scientific">Klebsiella pneumoniae</name>
    <dbReference type="NCBI Taxonomy" id="573"/>
    <lineage>
        <taxon>Bacteria</taxon>
        <taxon>Pseudomonadati</taxon>
        <taxon>Pseudomonadota</taxon>
        <taxon>Gammaproteobacteria</taxon>
        <taxon>Enterobacterales</taxon>
        <taxon>Enterobacteriaceae</taxon>
        <taxon>Klebsiella/Raoultella group</taxon>
        <taxon>Klebsiella</taxon>
        <taxon>Klebsiella pneumoniae complex</taxon>
    </lineage>
</organism>
<name>A0A2X3H5U9_KLEPN</name>
<gene>
    <name evidence="1" type="ORF">NCTC13465_01751</name>
</gene>
<dbReference type="InterPro" id="IPR021831">
    <property type="entry name" value="ParD-like"/>
</dbReference>
<protein>
    <submittedName>
        <fullName evidence="1">Protein of uncharacterized function (DUF3423)</fullName>
    </submittedName>
</protein>
<evidence type="ECO:0000313" key="1">
    <source>
        <dbReference type="EMBL" id="SQC43270.1"/>
    </source>
</evidence>
<proteinExistence type="predicted"/>
<sequence>MRRHHVIFFLHTDNLMGNFRHGAQREFLTRKNAEYKPLVGLFCMVLAIYATKCQGHPALDCIRCIYESLRYISMGIVKISDLLHDDIRDASKAMSRSVNAQAEYWIRLGMMSELYPELNHQQIKLLMLKSGSDRLLEVINAINNH</sequence>
<accession>A0A2X3H5U9</accession>
<evidence type="ECO:0000313" key="2">
    <source>
        <dbReference type="Proteomes" id="UP000251721"/>
    </source>
</evidence>